<dbReference type="SUPFAM" id="SSF56214">
    <property type="entry name" value="4'-phosphopantetheinyl transferase"/>
    <property type="match status" value="2"/>
</dbReference>
<name>A0A0R3LT58_9BRAD</name>
<feature type="domain" description="4'-phosphopantetheinyl transferase" evidence="3">
    <location>
        <begin position="172"/>
        <end position="243"/>
    </location>
</feature>
<reference evidence="5 6" key="1">
    <citation type="submission" date="2014-03" db="EMBL/GenBank/DDBJ databases">
        <title>Bradyrhizobium valentinum sp. nov., isolated from effective nodules of Lupinus mariae-josephae, a lupine endemic of basic-lime soils in Eastern Spain.</title>
        <authorList>
            <person name="Duran D."/>
            <person name="Rey L."/>
            <person name="Navarro A."/>
            <person name="Busquets A."/>
            <person name="Imperial J."/>
            <person name="Ruiz-Argueso T."/>
        </authorList>
    </citation>
    <scope>NUCLEOTIDE SEQUENCE [LARGE SCALE GENOMIC DNA]</scope>
    <source>
        <strain evidence="5 6">PAC68</strain>
    </source>
</reference>
<keyword evidence="6" id="KW-1185">Reference proteome</keyword>
<dbReference type="GO" id="GO:0008897">
    <property type="term" value="F:holo-[acyl-carrier-protein] synthase activity"/>
    <property type="evidence" value="ECO:0007669"/>
    <property type="project" value="InterPro"/>
</dbReference>
<proteinExistence type="inferred from homology"/>
<dbReference type="PANTHER" id="PTHR12215">
    <property type="entry name" value="PHOSPHOPANTETHEINE TRANSFERASE"/>
    <property type="match status" value="1"/>
</dbReference>
<feature type="domain" description="4'-phosphopantetheinyl transferase N-terminal" evidence="4">
    <location>
        <begin position="84"/>
        <end position="169"/>
    </location>
</feature>
<dbReference type="PANTHER" id="PTHR12215:SF10">
    <property type="entry name" value="L-AMINOADIPATE-SEMIALDEHYDE DEHYDROGENASE-PHOSPHOPANTETHEINYL TRANSFERASE"/>
    <property type="match status" value="1"/>
</dbReference>
<comment type="similarity">
    <text evidence="1">Belongs to the P-Pant transferase superfamily. Gsp/Sfp/HetI/AcpT family.</text>
</comment>
<dbReference type="InterPro" id="IPR037143">
    <property type="entry name" value="4-PPantetheinyl_Trfase_dom_sf"/>
</dbReference>
<evidence type="ECO:0000313" key="6">
    <source>
        <dbReference type="Proteomes" id="UP000050863"/>
    </source>
</evidence>
<keyword evidence="2" id="KW-0808">Transferase</keyword>
<dbReference type="GO" id="GO:0005829">
    <property type="term" value="C:cytosol"/>
    <property type="evidence" value="ECO:0007669"/>
    <property type="project" value="TreeGrafter"/>
</dbReference>
<evidence type="ECO:0000313" key="5">
    <source>
        <dbReference type="EMBL" id="KRR11256.1"/>
    </source>
</evidence>
<evidence type="ECO:0000256" key="2">
    <source>
        <dbReference type="ARBA" id="ARBA00022679"/>
    </source>
</evidence>
<comment type="caution">
    <text evidence="5">The sequence shown here is derived from an EMBL/GenBank/DDBJ whole genome shotgun (WGS) entry which is preliminary data.</text>
</comment>
<dbReference type="GO" id="GO:0019878">
    <property type="term" value="P:lysine biosynthetic process via aminoadipic acid"/>
    <property type="evidence" value="ECO:0007669"/>
    <property type="project" value="TreeGrafter"/>
</dbReference>
<evidence type="ECO:0000256" key="1">
    <source>
        <dbReference type="ARBA" id="ARBA00010990"/>
    </source>
</evidence>
<dbReference type="EMBL" id="LLXZ01000049">
    <property type="protein sequence ID" value="KRR11256.1"/>
    <property type="molecule type" value="Genomic_DNA"/>
</dbReference>
<dbReference type="InterPro" id="IPR050559">
    <property type="entry name" value="P-Pant_transferase_sf"/>
</dbReference>
<dbReference type="RefSeq" id="WP_057834753.1">
    <property type="nucleotide sequence ID" value="NZ_LLXZ01000049.1"/>
</dbReference>
<organism evidence="5 6">
    <name type="scientific">Bradyrhizobium jicamae</name>
    <dbReference type="NCBI Taxonomy" id="280332"/>
    <lineage>
        <taxon>Bacteria</taxon>
        <taxon>Pseudomonadati</taxon>
        <taxon>Pseudomonadota</taxon>
        <taxon>Alphaproteobacteria</taxon>
        <taxon>Hyphomicrobiales</taxon>
        <taxon>Nitrobacteraceae</taxon>
        <taxon>Bradyrhizobium</taxon>
    </lineage>
</organism>
<dbReference type="InterPro" id="IPR008278">
    <property type="entry name" value="4-PPantetheinyl_Trfase_dom"/>
</dbReference>
<dbReference type="STRING" id="280332.CQ12_05220"/>
<dbReference type="Proteomes" id="UP000050863">
    <property type="component" value="Unassembled WGS sequence"/>
</dbReference>
<dbReference type="Pfam" id="PF22624">
    <property type="entry name" value="AASDHPPT_N"/>
    <property type="match status" value="1"/>
</dbReference>
<dbReference type="Gene3D" id="3.90.470.20">
    <property type="entry name" value="4'-phosphopantetheinyl transferase domain"/>
    <property type="match status" value="1"/>
</dbReference>
<protein>
    <submittedName>
        <fullName evidence="5">Uncharacterized protein</fullName>
    </submittedName>
</protein>
<gene>
    <name evidence="5" type="ORF">CQ12_05220</name>
</gene>
<dbReference type="GO" id="GO:0000287">
    <property type="term" value="F:magnesium ion binding"/>
    <property type="evidence" value="ECO:0007669"/>
    <property type="project" value="InterPro"/>
</dbReference>
<accession>A0A0R3LT58</accession>
<evidence type="ECO:0000259" key="3">
    <source>
        <dbReference type="Pfam" id="PF01648"/>
    </source>
</evidence>
<evidence type="ECO:0000259" key="4">
    <source>
        <dbReference type="Pfam" id="PF22624"/>
    </source>
</evidence>
<sequence>MTNLRKVAHGPFAASLSIDQANDFLVWSLAVKCTAQREQLRLRCLHDAGFTRPIEQLKSEEIVLWLAKVTPPGDVAIGEPDTFGIEHATQVLAAEETERLVRFLHIEDRMSYLAAHAGARLLLGNLVDQPASALRFKSSAHGKPILVAGPGDLDFSLSHARGAVAVAAARMPVGVDIEPLREIADMDSISEIALAAEERKVLRSAPAALRSRLFLRYWTLKEAVLKAAGLGFTIPPTTVIIDPGPSPAVLSVPDALGPAEEWRLIAPAV</sequence>
<dbReference type="OrthoDB" id="9808281at2"/>
<dbReference type="AlphaFoldDB" id="A0A0R3LT58"/>
<dbReference type="Pfam" id="PF01648">
    <property type="entry name" value="ACPS"/>
    <property type="match status" value="1"/>
</dbReference>
<dbReference type="InterPro" id="IPR055066">
    <property type="entry name" value="AASDHPPT_N"/>
</dbReference>